<dbReference type="PANTHER" id="PTHR23172">
    <property type="entry name" value="AUXILIN/CYCLIN G-ASSOCIATED KINASE-RELATED"/>
    <property type="match status" value="1"/>
</dbReference>
<sequence>MTGEPRQAVEDADAAITLIGPGKGEGEHVQLQDESGEKRDMKDLFGKALTRKAEALEQMEKWADAGAVWTICIESGVGGPTALAGRQRCQKALAPKPASKPPTPAARSRTTTPTARPATRRTAPSLLQKDSEAVERLRAANQAAAKADDEKFALVDKVDARIAAWRDGKRDNLRALLGSLDQVLWENSGWKKVGLHELVMANKVKIVYMKAISKTHPDKLPQDANTEIRMIAGTVFATLNESWDKFKAENGL</sequence>
<dbReference type="FunFam" id="1.10.287.110:FF:000002">
    <property type="entry name" value="putative tyrosine-protein phosphatase auxilin isoform X2"/>
    <property type="match status" value="1"/>
</dbReference>
<feature type="compositionally biased region" description="Low complexity" evidence="1">
    <location>
        <begin position="105"/>
        <end position="125"/>
    </location>
</feature>
<keyword evidence="3" id="KW-1185">Reference proteome</keyword>
<feature type="region of interest" description="Disordered" evidence="1">
    <location>
        <begin position="91"/>
        <end position="127"/>
    </location>
</feature>
<dbReference type="eggNOG" id="KOG1124">
    <property type="taxonomic scope" value="Eukaryota"/>
</dbReference>
<protein>
    <submittedName>
        <fullName evidence="2">Putative uba ts-n domain-containing protein</fullName>
    </submittedName>
</protein>
<dbReference type="RefSeq" id="XP_007918525.1">
    <property type="nucleotide sequence ID" value="XM_007920334.1"/>
</dbReference>
<accession>R8BBL4</accession>
<dbReference type="InterPro" id="IPR036869">
    <property type="entry name" value="J_dom_sf"/>
</dbReference>
<gene>
    <name evidence="2" type="ORF">UCRPA7_7812</name>
</gene>
<dbReference type="OrthoDB" id="1717591at2759"/>
<dbReference type="EMBL" id="KB933326">
    <property type="protein sequence ID" value="EON96691.1"/>
    <property type="molecule type" value="Genomic_DNA"/>
</dbReference>
<dbReference type="GO" id="GO:0031982">
    <property type="term" value="C:vesicle"/>
    <property type="evidence" value="ECO:0007669"/>
    <property type="project" value="TreeGrafter"/>
</dbReference>
<dbReference type="HOGENOM" id="CLU_1103415_0_0_1"/>
<dbReference type="PANTHER" id="PTHR23172:SF19">
    <property type="entry name" value="J DOMAIN-CONTAINING PROTEIN"/>
    <property type="match status" value="1"/>
</dbReference>
<dbReference type="AlphaFoldDB" id="R8BBL4"/>
<dbReference type="Proteomes" id="UP000014074">
    <property type="component" value="Unassembled WGS sequence"/>
</dbReference>
<dbReference type="GeneID" id="19328604"/>
<dbReference type="KEGG" id="tmn:UCRPA7_7812"/>
<evidence type="ECO:0000313" key="2">
    <source>
        <dbReference type="EMBL" id="EON96691.1"/>
    </source>
</evidence>
<reference evidence="3" key="1">
    <citation type="journal article" date="2013" name="Genome Announc.">
        <title>Draft genome sequence of the ascomycete Phaeoacremonium aleophilum strain UCR-PA7, a causal agent of the esca disease complex in grapevines.</title>
        <authorList>
            <person name="Blanco-Ulate B."/>
            <person name="Rolshausen P."/>
            <person name="Cantu D."/>
        </authorList>
    </citation>
    <scope>NUCLEOTIDE SEQUENCE [LARGE SCALE GENOMIC DNA]</scope>
    <source>
        <strain evidence="3">UCR-PA7</strain>
    </source>
</reference>
<proteinExistence type="predicted"/>
<feature type="compositionally biased region" description="Basic and acidic residues" evidence="1">
    <location>
        <begin position="24"/>
        <end position="40"/>
    </location>
</feature>
<dbReference type="SUPFAM" id="SSF46565">
    <property type="entry name" value="Chaperone J-domain"/>
    <property type="match status" value="1"/>
</dbReference>
<dbReference type="GO" id="GO:0072583">
    <property type="term" value="P:clathrin-dependent endocytosis"/>
    <property type="evidence" value="ECO:0007669"/>
    <property type="project" value="TreeGrafter"/>
</dbReference>
<dbReference type="GO" id="GO:0005737">
    <property type="term" value="C:cytoplasm"/>
    <property type="evidence" value="ECO:0007669"/>
    <property type="project" value="TreeGrafter"/>
</dbReference>
<dbReference type="GO" id="GO:0030276">
    <property type="term" value="F:clathrin binding"/>
    <property type="evidence" value="ECO:0007669"/>
    <property type="project" value="TreeGrafter"/>
</dbReference>
<organism evidence="2 3">
    <name type="scientific">Phaeoacremonium minimum (strain UCR-PA7)</name>
    <name type="common">Esca disease fungus</name>
    <name type="synonym">Togninia minima</name>
    <dbReference type="NCBI Taxonomy" id="1286976"/>
    <lineage>
        <taxon>Eukaryota</taxon>
        <taxon>Fungi</taxon>
        <taxon>Dikarya</taxon>
        <taxon>Ascomycota</taxon>
        <taxon>Pezizomycotina</taxon>
        <taxon>Sordariomycetes</taxon>
        <taxon>Sordariomycetidae</taxon>
        <taxon>Togniniales</taxon>
        <taxon>Togniniaceae</taxon>
        <taxon>Phaeoacremonium</taxon>
    </lineage>
</organism>
<dbReference type="Gene3D" id="1.10.287.110">
    <property type="entry name" value="DnaJ domain"/>
    <property type="match status" value="1"/>
</dbReference>
<evidence type="ECO:0000256" key="1">
    <source>
        <dbReference type="SAM" id="MobiDB-lite"/>
    </source>
</evidence>
<name>R8BBL4_PHAM7</name>
<evidence type="ECO:0000313" key="3">
    <source>
        <dbReference type="Proteomes" id="UP000014074"/>
    </source>
</evidence>
<dbReference type="eggNOG" id="KOG0431">
    <property type="taxonomic scope" value="Eukaryota"/>
</dbReference>
<dbReference type="GO" id="GO:0072318">
    <property type="term" value="P:clathrin coat disassembly"/>
    <property type="evidence" value="ECO:0007669"/>
    <property type="project" value="TreeGrafter"/>
</dbReference>
<feature type="region of interest" description="Disordered" evidence="1">
    <location>
        <begin position="1"/>
        <end position="40"/>
    </location>
</feature>